<dbReference type="PROSITE" id="PS51186">
    <property type="entry name" value="GNAT"/>
    <property type="match status" value="1"/>
</dbReference>
<dbReference type="EMBL" id="LPVJ01000018">
    <property type="protein sequence ID" value="KUO96465.1"/>
    <property type="molecule type" value="Genomic_DNA"/>
</dbReference>
<gene>
    <name evidence="2" type="ORF">ATW55_01085</name>
</gene>
<accession>A0A101XS06</accession>
<name>A0A101XS06_9BACL</name>
<feature type="domain" description="N-acetyltransferase" evidence="1">
    <location>
        <begin position="15"/>
        <end position="176"/>
    </location>
</feature>
<dbReference type="PANTHER" id="PTHR43441:SF12">
    <property type="entry name" value="RIBOSOMAL N-ACETYLTRANSFERASE YDAF-RELATED"/>
    <property type="match status" value="1"/>
</dbReference>
<dbReference type="PANTHER" id="PTHR43441">
    <property type="entry name" value="RIBOSOMAL-PROTEIN-SERINE ACETYLTRANSFERASE"/>
    <property type="match status" value="1"/>
</dbReference>
<dbReference type="Pfam" id="PF13302">
    <property type="entry name" value="Acetyltransf_3"/>
    <property type="match status" value="1"/>
</dbReference>
<dbReference type="InterPro" id="IPR051908">
    <property type="entry name" value="Ribosomal_N-acetyltransferase"/>
</dbReference>
<dbReference type="GO" id="GO:0005737">
    <property type="term" value="C:cytoplasm"/>
    <property type="evidence" value="ECO:0007669"/>
    <property type="project" value="TreeGrafter"/>
</dbReference>
<sequence>MFSYSVNADTQMRLLEVRDADPLFALLDQSRSYLREWLPFVDGTRTAKDTQDFIQGGLQQYASNNGFELGIWYRGELAGVLGLHYIHWPNRLTSIGYWMGERFQGRAIMTNACRALTDILFKEYGLNRVEIRVASQNLKSRAIPERLGFQNEGCRRQAEWLYDHYVDHVIYGMLAQDWKV</sequence>
<dbReference type="Gene3D" id="3.40.630.30">
    <property type="match status" value="1"/>
</dbReference>
<dbReference type="GO" id="GO:1990189">
    <property type="term" value="F:protein N-terminal-serine acetyltransferase activity"/>
    <property type="evidence" value="ECO:0007669"/>
    <property type="project" value="TreeGrafter"/>
</dbReference>
<dbReference type="Proteomes" id="UP000053557">
    <property type="component" value="Unassembled WGS sequence"/>
</dbReference>
<comment type="caution">
    <text evidence="2">The sequence shown here is derived from an EMBL/GenBank/DDBJ whole genome shotgun (WGS) entry which is preliminary data.</text>
</comment>
<evidence type="ECO:0000313" key="2">
    <source>
        <dbReference type="EMBL" id="KUO96465.1"/>
    </source>
</evidence>
<keyword evidence="3" id="KW-1185">Reference proteome</keyword>
<evidence type="ECO:0000313" key="3">
    <source>
        <dbReference type="Proteomes" id="UP000053557"/>
    </source>
</evidence>
<keyword evidence="2" id="KW-0808">Transferase</keyword>
<evidence type="ECO:0000259" key="1">
    <source>
        <dbReference type="PROSITE" id="PS51186"/>
    </source>
</evidence>
<reference evidence="2 3" key="1">
    <citation type="submission" date="2015-12" db="EMBL/GenBank/DDBJ databases">
        <title>Draft genome sequence of Acidibacillus ferrooxidans ITV001, isolated from a chalcopyrite acid mine drainage site in Brazil.</title>
        <authorList>
            <person name="Dall'Agnol H."/>
            <person name="Nancucheo I."/>
            <person name="Johnson B."/>
            <person name="Oliveira R."/>
            <person name="Leite L."/>
            <person name="Pylro V."/>
            <person name="Nunes G.L."/>
            <person name="Tzotzos G."/>
            <person name="Fernandes G.R."/>
            <person name="Dutra J."/>
            <person name="Orellana S.C."/>
            <person name="Oliveira G."/>
        </authorList>
    </citation>
    <scope>NUCLEOTIDE SEQUENCE [LARGE SCALE GENOMIC DNA]</scope>
    <source>
        <strain evidence="3">ITV01</strain>
    </source>
</reference>
<organism evidence="2 3">
    <name type="scientific">Ferroacidibacillus organovorans</name>
    <dbReference type="NCBI Taxonomy" id="1765683"/>
    <lineage>
        <taxon>Bacteria</taxon>
        <taxon>Bacillati</taxon>
        <taxon>Bacillota</taxon>
        <taxon>Bacilli</taxon>
        <taxon>Bacillales</taxon>
        <taxon>Alicyclobacillaceae</taxon>
        <taxon>Ferroacidibacillus</taxon>
    </lineage>
</organism>
<dbReference type="InterPro" id="IPR000182">
    <property type="entry name" value="GNAT_dom"/>
</dbReference>
<dbReference type="InterPro" id="IPR016181">
    <property type="entry name" value="Acyl_CoA_acyltransferase"/>
</dbReference>
<dbReference type="OrthoDB" id="9799321at2"/>
<protein>
    <submittedName>
        <fullName evidence="2">Alanine acetyltransferase</fullName>
    </submittedName>
</protein>
<dbReference type="GO" id="GO:0008999">
    <property type="term" value="F:protein-N-terminal-alanine acetyltransferase activity"/>
    <property type="evidence" value="ECO:0007669"/>
    <property type="project" value="TreeGrafter"/>
</dbReference>
<dbReference type="AlphaFoldDB" id="A0A101XS06"/>
<proteinExistence type="predicted"/>
<dbReference type="SUPFAM" id="SSF55729">
    <property type="entry name" value="Acyl-CoA N-acyltransferases (Nat)"/>
    <property type="match status" value="1"/>
</dbReference>
<dbReference type="RefSeq" id="WP_067713932.1">
    <property type="nucleotide sequence ID" value="NZ_LPVJ01000018.1"/>
</dbReference>